<protein>
    <submittedName>
        <fullName evidence="1">Uncharacterized protein</fullName>
    </submittedName>
</protein>
<name>A0A1L7D232_9CORY</name>
<evidence type="ECO:0000313" key="1">
    <source>
        <dbReference type="EMBL" id="APT92133.1"/>
    </source>
</evidence>
<reference evidence="1 2" key="1">
    <citation type="submission" date="2014-08" db="EMBL/GenBank/DDBJ databases">
        <title>Complete genome sequence of Corynebacterium phocae M408/89/1(T)(=DSM 44612(T)), isolated from the common seal (Phoca vitulina).</title>
        <authorList>
            <person name="Ruckert C."/>
            <person name="Albersmeier A."/>
            <person name="Winkler A."/>
            <person name="Kalinowski J."/>
        </authorList>
    </citation>
    <scope>NUCLEOTIDE SEQUENCE [LARGE SCALE GENOMIC DNA]</scope>
    <source>
        <strain evidence="1 2">M408/89/1</strain>
    </source>
</reference>
<dbReference type="KEGG" id="cpho:CPHO_03655"/>
<organism evidence="1 2">
    <name type="scientific">Corynebacterium phocae</name>
    <dbReference type="NCBI Taxonomy" id="161895"/>
    <lineage>
        <taxon>Bacteria</taxon>
        <taxon>Bacillati</taxon>
        <taxon>Actinomycetota</taxon>
        <taxon>Actinomycetes</taxon>
        <taxon>Mycobacteriales</taxon>
        <taxon>Corynebacteriaceae</taxon>
        <taxon>Corynebacterium</taxon>
    </lineage>
</organism>
<sequence>MAVISNRTRNFIFLFSLEKVTKLKIELNEPKKLLKLEHKAPESEGFSVRCKVPVDWFLEGGDIRFSWQTAEADESVRFDVPRDSDLRTRLNGFESLWLSFNLEYPQSDACLLVERLGTAEAEDDDETIVVEVSAGESTRDLSEPLDVQFAQLYILRNSLDSVKFLADVVGGSRRAYTPLSAACFSSEGIELVPAEEQAIDARFGGALLVEGAGNYLNSQEIDFNLSPQTKYVLISGKGYGERLSLASPLRLREGSLAAHEVRTFLDRAEESGSLVLWVESLGAFPVSSGDVRRTDLIKMLTDSGFIVLLASDTQPKREMPVGFSSNYMTVPIGDLDLIAGYFGHQGSGTRKVIVVSGLPTPRIVASATRLKLSGWEVVYEALDNFELIWRRFGMKIYSPALERNLLGLSDLVFARNHYLIKAIRNFAPWGLNAITVEQRPDKIALQEAIPNRKASTVVTRNHRPVLGYQVRACDNSGNYGILKTLATELPFLQIEIVGNIDSRQAKSFESLPNVRIFAELNTASALTRKMSEWRYGLVFVPKGAVSLASQYPEAQNYQINGIVPVINPKYSGTLPDFAIGYEGASDLVSKLDADIHREYSIDTIHDFEKLVSSFDLPVAGRESFLKFIEGKKR</sequence>
<dbReference type="EMBL" id="CP009249">
    <property type="protein sequence ID" value="APT92133.1"/>
    <property type="molecule type" value="Genomic_DNA"/>
</dbReference>
<gene>
    <name evidence="1" type="ORF">CPHO_03655</name>
</gene>
<accession>A0A1L7D232</accession>
<dbReference type="AlphaFoldDB" id="A0A1L7D232"/>
<proteinExistence type="predicted"/>
<keyword evidence="2" id="KW-1185">Reference proteome</keyword>
<dbReference type="Proteomes" id="UP000185491">
    <property type="component" value="Chromosome"/>
</dbReference>
<dbReference type="STRING" id="161895.CPHO_03655"/>
<evidence type="ECO:0000313" key="2">
    <source>
        <dbReference type="Proteomes" id="UP000185491"/>
    </source>
</evidence>